<evidence type="ECO:0000259" key="5">
    <source>
        <dbReference type="Pfam" id="PF00931"/>
    </source>
</evidence>
<feature type="domain" description="Disease resistance protein winged helix" evidence="6">
    <location>
        <begin position="523"/>
        <end position="586"/>
    </location>
</feature>
<keyword evidence="4" id="KW-0175">Coiled coil</keyword>
<dbReference type="InterPro" id="IPR001611">
    <property type="entry name" value="Leu-rich_rpt"/>
</dbReference>
<reference evidence="8" key="1">
    <citation type="submission" date="2024-03" db="EMBL/GenBank/DDBJ databases">
        <authorList>
            <consortium name="ELIXIR-Norway"/>
            <consortium name="Elixir Norway"/>
        </authorList>
    </citation>
    <scope>NUCLEOTIDE SEQUENCE</scope>
</reference>
<evidence type="ECO:0000256" key="2">
    <source>
        <dbReference type="ARBA" id="ARBA00022737"/>
    </source>
</evidence>
<dbReference type="PANTHER" id="PTHR36766">
    <property type="entry name" value="PLANT BROAD-SPECTRUM MILDEW RESISTANCE PROTEIN RPW8"/>
    <property type="match status" value="1"/>
</dbReference>
<dbReference type="Pfam" id="PF13855">
    <property type="entry name" value="LRR_8"/>
    <property type="match status" value="1"/>
</dbReference>
<evidence type="ECO:0000256" key="1">
    <source>
        <dbReference type="ARBA" id="ARBA00022614"/>
    </source>
</evidence>
<dbReference type="Proteomes" id="UP001497522">
    <property type="component" value="Chromosome 11"/>
</dbReference>
<dbReference type="PRINTS" id="PR00364">
    <property type="entry name" value="DISEASERSIST"/>
</dbReference>
<keyword evidence="9" id="KW-1185">Reference proteome</keyword>
<dbReference type="InterPro" id="IPR032675">
    <property type="entry name" value="LRR_dom_sf"/>
</dbReference>
<evidence type="ECO:0000313" key="8">
    <source>
        <dbReference type="EMBL" id="CAK9860278.1"/>
    </source>
</evidence>
<dbReference type="EMBL" id="OZ023712">
    <property type="protein sequence ID" value="CAK9860278.1"/>
    <property type="molecule type" value="Genomic_DNA"/>
</dbReference>
<evidence type="ECO:0000259" key="6">
    <source>
        <dbReference type="Pfam" id="PF23559"/>
    </source>
</evidence>
<evidence type="ECO:0000259" key="7">
    <source>
        <dbReference type="Pfam" id="PF23598"/>
    </source>
</evidence>
<dbReference type="Pfam" id="PF23598">
    <property type="entry name" value="LRR_14"/>
    <property type="match status" value="1"/>
</dbReference>
<dbReference type="InterPro" id="IPR003591">
    <property type="entry name" value="Leu-rich_rpt_typical-subtyp"/>
</dbReference>
<dbReference type="InterPro" id="IPR058922">
    <property type="entry name" value="WHD_DRP"/>
</dbReference>
<dbReference type="Pfam" id="PF00931">
    <property type="entry name" value="NB-ARC"/>
    <property type="match status" value="1"/>
</dbReference>
<sequence length="1052" mass="118910">MVEAVAVSIAGKGVSKLLEQVMEATKIAISCNESCKVLHALLKGLQPLVDLAVRQISQSNSDNALESPRSAVHGWLDEIEGTLKRAEGEVNKCTKKQPDFNPLSRYSTGRRILDVTNSVNKLLEQAGVVVLAVMLSESSRAKNIEKMMQEHREMMQKLHEMIQEELEMLEDLRATTQRIEFANFTQESFQENYGTSSVQRATSKIKSAFCNLWPLRPSDNMSRVETGASSSSSCPQELIVNEDAHKLTDIQQVQQPIGLDNFTMRLQQSIPSSSTDAEPRCVGVRGMGGAGKTLLAGIAYNSRQVREHFKGGELIWLTVSQTPNIKELYDSFCRQLGLKEMRVPDLGEYRTRLYNKFLSRRVFLVLDDVWNQRVLEELDLAKGPGSVTLVTTRNQPVLEKAGVKDEDEVQVGVLSKEDSWELFCVHAFPRGISNIPFELEGVAKLVADECKGLPLALKVIGASMVGKTMPPEWEFQLTCLRESRQLPEKQEEEALFGRLKLSYDNLDNHNPVSKECFLAFAAFPEDHVVTREELIKLWKPQGLLDDPTRSLYFCVGLLIARSLIELVYTGVNSFACKVHDVMRDLALHIIEGQKPITCLYQPGKNLVEFPGDWIRTCETQPCEVRKLSLMENDLTTLNGVTFFAPKLEVLLLARNGKLEAMPKQFLKGIENLKVLDLSNCHKLKSLPREIGNLRQLTYLDLDWCNDLKSLPKEIGKLTQLTHLHLVNCENLKSLPKEIGKLTQLTHLDVCNSLKSLPKEIGQLTKLIHINLSYCDLKKLPKSIGYLQSLQWLDLSYCYDLKYLPSTMGDLGSLQYLSLAYLAINGLQGKQRWKLYGQAFTEDICQLTTLTDLPIGGHTCKIVELYDQLSKLVNLKTFHIYNFSKLRTLPDAIQSMVCLEEFWIFSCTRIKILPSCIPLFSKLKVLRLDGLSSLESLPALNTLKMLSTLNIINCRLIRKLPDSFTSLDAFPSLKELNCLHSGLVEFPEVEDGAMPKLQILNLNQTDIKSLPDTLIYLKSLEVVYICHDDLCKKFENTWLSRKFRNPMTLEEIY</sequence>
<keyword evidence="2" id="KW-0677">Repeat</keyword>
<evidence type="ECO:0008006" key="10">
    <source>
        <dbReference type="Google" id="ProtNLM"/>
    </source>
</evidence>
<dbReference type="Gene3D" id="1.10.8.430">
    <property type="entry name" value="Helical domain of apoptotic protease-activating factors"/>
    <property type="match status" value="1"/>
</dbReference>
<dbReference type="SMART" id="SM00369">
    <property type="entry name" value="LRR_TYP"/>
    <property type="match status" value="4"/>
</dbReference>
<organism evidence="8 9">
    <name type="scientific">Sphagnum jensenii</name>
    <dbReference type="NCBI Taxonomy" id="128206"/>
    <lineage>
        <taxon>Eukaryota</taxon>
        <taxon>Viridiplantae</taxon>
        <taxon>Streptophyta</taxon>
        <taxon>Embryophyta</taxon>
        <taxon>Bryophyta</taxon>
        <taxon>Sphagnophytina</taxon>
        <taxon>Sphagnopsida</taxon>
        <taxon>Sphagnales</taxon>
        <taxon>Sphagnaceae</taxon>
        <taxon>Sphagnum</taxon>
    </lineage>
</organism>
<dbReference type="SUPFAM" id="SSF52540">
    <property type="entry name" value="P-loop containing nucleoside triphosphate hydrolases"/>
    <property type="match status" value="1"/>
</dbReference>
<keyword evidence="3" id="KW-0611">Plant defense</keyword>
<dbReference type="InterPro" id="IPR042197">
    <property type="entry name" value="Apaf_helical"/>
</dbReference>
<dbReference type="Gene3D" id="3.40.50.300">
    <property type="entry name" value="P-loop containing nucleotide triphosphate hydrolases"/>
    <property type="match status" value="1"/>
</dbReference>
<evidence type="ECO:0000256" key="3">
    <source>
        <dbReference type="ARBA" id="ARBA00022821"/>
    </source>
</evidence>
<dbReference type="PANTHER" id="PTHR36766:SF30">
    <property type="entry name" value="TIR-NBS TYPE DISEASE RESISTANCE PROTEIN-RELATED"/>
    <property type="match status" value="1"/>
</dbReference>
<dbReference type="InterPro" id="IPR036388">
    <property type="entry name" value="WH-like_DNA-bd_sf"/>
</dbReference>
<accession>A0ABP1ACS7</accession>
<dbReference type="Pfam" id="PF23559">
    <property type="entry name" value="WHD_DRP"/>
    <property type="match status" value="1"/>
</dbReference>
<keyword evidence="1" id="KW-0433">Leucine-rich repeat</keyword>
<protein>
    <recommendedName>
        <fullName evidence="10">Disease resistance protein</fullName>
    </recommendedName>
</protein>
<evidence type="ECO:0000313" key="9">
    <source>
        <dbReference type="Proteomes" id="UP001497522"/>
    </source>
</evidence>
<dbReference type="Gene3D" id="1.10.10.10">
    <property type="entry name" value="Winged helix-like DNA-binding domain superfamily/Winged helix DNA-binding domain"/>
    <property type="match status" value="1"/>
</dbReference>
<dbReference type="InterPro" id="IPR055414">
    <property type="entry name" value="LRR_R13L4/SHOC2-like"/>
</dbReference>
<dbReference type="InterPro" id="IPR027417">
    <property type="entry name" value="P-loop_NTPase"/>
</dbReference>
<evidence type="ECO:0000256" key="4">
    <source>
        <dbReference type="SAM" id="Coils"/>
    </source>
</evidence>
<name>A0ABP1ACS7_9BRYO</name>
<dbReference type="InterPro" id="IPR002182">
    <property type="entry name" value="NB-ARC"/>
</dbReference>
<proteinExistence type="predicted"/>
<dbReference type="Gene3D" id="3.80.10.10">
    <property type="entry name" value="Ribonuclease Inhibitor"/>
    <property type="match status" value="3"/>
</dbReference>
<feature type="coiled-coil region" evidence="4">
    <location>
        <begin position="141"/>
        <end position="175"/>
    </location>
</feature>
<gene>
    <name evidence="8" type="ORF">CSSPJE1EN2_LOCUS3273</name>
</gene>
<feature type="domain" description="NB-ARC" evidence="5">
    <location>
        <begin position="277"/>
        <end position="430"/>
    </location>
</feature>
<feature type="domain" description="Disease resistance R13L4/SHOC-2-like LRR" evidence="7">
    <location>
        <begin position="753"/>
        <end position="1024"/>
    </location>
</feature>
<dbReference type="SUPFAM" id="SSF52058">
    <property type="entry name" value="L domain-like"/>
    <property type="match status" value="1"/>
</dbReference>